<dbReference type="PROSITE" id="PS00792">
    <property type="entry name" value="DHPS_1"/>
    <property type="match status" value="1"/>
</dbReference>
<reference evidence="11" key="2">
    <citation type="submission" date="2020-09" db="EMBL/GenBank/DDBJ databases">
        <authorList>
            <person name="Sun Q."/>
            <person name="Kim S."/>
        </authorList>
    </citation>
    <scope>NUCLEOTIDE SEQUENCE</scope>
    <source>
        <strain evidence="11">KCTC 32501</strain>
    </source>
</reference>
<gene>
    <name evidence="11" type="primary">folP</name>
    <name evidence="11" type="ORF">GCM10009007_18680</name>
</gene>
<dbReference type="NCBIfam" id="TIGR01496">
    <property type="entry name" value="DHPS"/>
    <property type="match status" value="1"/>
</dbReference>
<dbReference type="CDD" id="cd00739">
    <property type="entry name" value="DHPS"/>
    <property type="match status" value="1"/>
</dbReference>
<evidence type="ECO:0000256" key="9">
    <source>
        <dbReference type="RuleBase" id="RU361205"/>
    </source>
</evidence>
<comment type="similarity">
    <text evidence="9">Belongs to the DHPS family.</text>
</comment>
<keyword evidence="6 9" id="KW-0479">Metal-binding</keyword>
<dbReference type="RefSeq" id="WP_189493694.1">
    <property type="nucleotide sequence ID" value="NZ_BMZG01000010.1"/>
</dbReference>
<dbReference type="InterPro" id="IPR006390">
    <property type="entry name" value="DHP_synth_dom"/>
</dbReference>
<evidence type="ECO:0000256" key="4">
    <source>
        <dbReference type="ARBA" id="ARBA00012458"/>
    </source>
</evidence>
<dbReference type="GO" id="GO:0046656">
    <property type="term" value="P:folic acid biosynthetic process"/>
    <property type="evidence" value="ECO:0007669"/>
    <property type="project" value="UniProtKB-KW"/>
</dbReference>
<comment type="caution">
    <text evidence="11">The sequence shown here is derived from an EMBL/GenBank/DDBJ whole genome shotgun (WGS) entry which is preliminary data.</text>
</comment>
<reference evidence="11" key="1">
    <citation type="journal article" date="2014" name="Int. J. Syst. Evol. Microbiol.">
        <title>Complete genome sequence of Corynebacterium casei LMG S-19264T (=DSM 44701T), isolated from a smear-ripened cheese.</title>
        <authorList>
            <consortium name="US DOE Joint Genome Institute (JGI-PGF)"/>
            <person name="Walter F."/>
            <person name="Albersmeier A."/>
            <person name="Kalinowski J."/>
            <person name="Ruckert C."/>
        </authorList>
    </citation>
    <scope>NUCLEOTIDE SEQUENCE</scope>
    <source>
        <strain evidence="11">KCTC 32501</strain>
    </source>
</reference>
<evidence type="ECO:0000256" key="6">
    <source>
        <dbReference type="ARBA" id="ARBA00022723"/>
    </source>
</evidence>
<evidence type="ECO:0000313" key="12">
    <source>
        <dbReference type="Proteomes" id="UP000614287"/>
    </source>
</evidence>
<evidence type="ECO:0000256" key="1">
    <source>
        <dbReference type="ARBA" id="ARBA00000012"/>
    </source>
</evidence>
<evidence type="ECO:0000256" key="8">
    <source>
        <dbReference type="ARBA" id="ARBA00022909"/>
    </source>
</evidence>
<dbReference type="SUPFAM" id="SSF51717">
    <property type="entry name" value="Dihydropteroate synthetase-like"/>
    <property type="match status" value="1"/>
</dbReference>
<organism evidence="11 12">
    <name type="scientific">Formosimonas limnophila</name>
    <dbReference type="NCBI Taxonomy" id="1384487"/>
    <lineage>
        <taxon>Bacteria</taxon>
        <taxon>Pseudomonadati</taxon>
        <taxon>Pseudomonadota</taxon>
        <taxon>Betaproteobacteria</taxon>
        <taxon>Burkholderiales</taxon>
        <taxon>Burkholderiaceae</taxon>
        <taxon>Formosimonas</taxon>
    </lineage>
</organism>
<dbReference type="Gene3D" id="3.20.20.20">
    <property type="entry name" value="Dihydropteroate synthase-like"/>
    <property type="match status" value="1"/>
</dbReference>
<dbReference type="InterPro" id="IPR000489">
    <property type="entry name" value="Pterin-binding_dom"/>
</dbReference>
<keyword evidence="5 9" id="KW-0808">Transferase</keyword>
<dbReference type="GO" id="GO:0005829">
    <property type="term" value="C:cytosol"/>
    <property type="evidence" value="ECO:0007669"/>
    <property type="project" value="TreeGrafter"/>
</dbReference>
<comment type="function">
    <text evidence="9">Catalyzes the condensation of para-aminobenzoate (pABA) with 6-hydroxymethyl-7,8-dihydropterin diphosphate (DHPt-PP) to form 7,8-dihydropteroate (H2Pte), the immediate precursor of folate derivatives.</text>
</comment>
<protein>
    <recommendedName>
        <fullName evidence="4 9">Dihydropteroate synthase</fullName>
        <shortName evidence="9">DHPS</shortName>
        <ecNumber evidence="4 9">2.5.1.15</ecNumber>
    </recommendedName>
    <alternativeName>
        <fullName evidence="9">Dihydropteroate pyrophosphorylase</fullName>
    </alternativeName>
</protein>
<proteinExistence type="inferred from homology"/>
<dbReference type="GO" id="GO:0004156">
    <property type="term" value="F:dihydropteroate synthase activity"/>
    <property type="evidence" value="ECO:0007669"/>
    <property type="project" value="UniProtKB-EC"/>
</dbReference>
<evidence type="ECO:0000313" key="11">
    <source>
        <dbReference type="EMBL" id="GHA77959.1"/>
    </source>
</evidence>
<comment type="catalytic activity">
    <reaction evidence="1">
        <text>(7,8-dihydropterin-6-yl)methyl diphosphate + 4-aminobenzoate = 7,8-dihydropteroate + diphosphate</text>
        <dbReference type="Rhea" id="RHEA:19949"/>
        <dbReference type="ChEBI" id="CHEBI:17836"/>
        <dbReference type="ChEBI" id="CHEBI:17839"/>
        <dbReference type="ChEBI" id="CHEBI:33019"/>
        <dbReference type="ChEBI" id="CHEBI:72950"/>
        <dbReference type="EC" id="2.5.1.15"/>
    </reaction>
</comment>
<dbReference type="InterPro" id="IPR045031">
    <property type="entry name" value="DHP_synth-like"/>
</dbReference>
<accession>A0A8J3CNV1</accession>
<evidence type="ECO:0000256" key="5">
    <source>
        <dbReference type="ARBA" id="ARBA00022679"/>
    </source>
</evidence>
<dbReference type="EC" id="2.5.1.15" evidence="4 9"/>
<keyword evidence="8 9" id="KW-0289">Folate biosynthesis</keyword>
<evidence type="ECO:0000256" key="3">
    <source>
        <dbReference type="ARBA" id="ARBA00004763"/>
    </source>
</evidence>
<keyword evidence="12" id="KW-1185">Reference proteome</keyword>
<name>A0A8J3CNV1_9BURK</name>
<dbReference type="PROSITE" id="PS50972">
    <property type="entry name" value="PTERIN_BINDING"/>
    <property type="match status" value="1"/>
</dbReference>
<comment type="cofactor">
    <cofactor evidence="2 9">
        <name>Mg(2+)</name>
        <dbReference type="ChEBI" id="CHEBI:18420"/>
    </cofactor>
</comment>
<dbReference type="AlphaFoldDB" id="A0A8J3CNV1"/>
<dbReference type="PANTHER" id="PTHR20941:SF1">
    <property type="entry name" value="FOLIC ACID SYNTHESIS PROTEIN FOL1"/>
    <property type="match status" value="1"/>
</dbReference>
<feature type="domain" description="Pterin-binding" evidence="10">
    <location>
        <begin position="34"/>
        <end position="286"/>
    </location>
</feature>
<keyword evidence="7 9" id="KW-0460">Magnesium</keyword>
<comment type="pathway">
    <text evidence="3 9">Cofactor biosynthesis; tetrahydrofolate biosynthesis; 7,8-dihydrofolate from 2-amino-4-hydroxy-6-hydroxymethyl-7,8-dihydropteridine diphosphate and 4-aminobenzoate: step 1/2.</text>
</comment>
<dbReference type="PANTHER" id="PTHR20941">
    <property type="entry name" value="FOLATE SYNTHESIS PROTEINS"/>
    <property type="match status" value="1"/>
</dbReference>
<sequence length="295" mass="31837">MSSTQQYLFNSTHSALNVWQCGRYALPLTQRGRPYIMGVLNVTDDSFSDGGQFVEPAAALARAQEMIAAGADILDIGGESTRPGAQPLSVCQELCRLLPIVDALKDCGVPISIDTYKPYVMREMLALGVDIINDVCGFNNPVSIDAVADSGCGLCIMHMQGKPQTMQEQPSYDNVVVEVADFLALQIERMNFVGIESNRICVDPGIGFGKTLFHNIQLINAIEHIRQQTQAVVLIGASRKRMIGELTGKDVAQRMAGSVATAVYAATRGAHVVRVHDVAETVDALNVWAALSQQA</sequence>
<dbReference type="GO" id="GO:0046872">
    <property type="term" value="F:metal ion binding"/>
    <property type="evidence" value="ECO:0007669"/>
    <property type="project" value="UniProtKB-KW"/>
</dbReference>
<dbReference type="PROSITE" id="PS00793">
    <property type="entry name" value="DHPS_2"/>
    <property type="match status" value="1"/>
</dbReference>
<dbReference type="EMBL" id="BMZG01000010">
    <property type="protein sequence ID" value="GHA77959.1"/>
    <property type="molecule type" value="Genomic_DNA"/>
</dbReference>
<dbReference type="Proteomes" id="UP000614287">
    <property type="component" value="Unassembled WGS sequence"/>
</dbReference>
<dbReference type="UniPathway" id="UPA00077">
    <property type="reaction ID" value="UER00156"/>
</dbReference>
<dbReference type="Pfam" id="PF00809">
    <property type="entry name" value="Pterin_bind"/>
    <property type="match status" value="1"/>
</dbReference>
<evidence type="ECO:0000259" key="10">
    <source>
        <dbReference type="PROSITE" id="PS50972"/>
    </source>
</evidence>
<dbReference type="GO" id="GO:0046654">
    <property type="term" value="P:tetrahydrofolate biosynthetic process"/>
    <property type="evidence" value="ECO:0007669"/>
    <property type="project" value="UniProtKB-UniPathway"/>
</dbReference>
<evidence type="ECO:0000256" key="2">
    <source>
        <dbReference type="ARBA" id="ARBA00001946"/>
    </source>
</evidence>
<evidence type="ECO:0000256" key="7">
    <source>
        <dbReference type="ARBA" id="ARBA00022842"/>
    </source>
</evidence>
<dbReference type="InterPro" id="IPR011005">
    <property type="entry name" value="Dihydropteroate_synth-like_sf"/>
</dbReference>